<dbReference type="AlphaFoldDB" id="A0A378AFD7"/>
<reference evidence="1 2" key="1">
    <citation type="submission" date="2018-06" db="EMBL/GenBank/DDBJ databases">
        <authorList>
            <consortium name="Pathogen Informatics"/>
            <person name="Doyle S."/>
        </authorList>
    </citation>
    <scope>NUCLEOTIDE SEQUENCE [LARGE SCALE GENOMIC DNA]</scope>
    <source>
        <strain evidence="1 2">NCTC5050</strain>
    </source>
</reference>
<accession>A0A378AFD7</accession>
<dbReference type="Proteomes" id="UP000255382">
    <property type="component" value="Unassembled WGS sequence"/>
</dbReference>
<proteinExistence type="predicted"/>
<keyword evidence="2" id="KW-1185">Reference proteome</keyword>
<organism evidence="1 2">
    <name type="scientific">Klebsiella pneumoniae subsp. ozaenae</name>
    <dbReference type="NCBI Taxonomy" id="574"/>
    <lineage>
        <taxon>Bacteria</taxon>
        <taxon>Pseudomonadati</taxon>
        <taxon>Pseudomonadota</taxon>
        <taxon>Gammaproteobacteria</taxon>
        <taxon>Enterobacterales</taxon>
        <taxon>Enterobacteriaceae</taxon>
        <taxon>Klebsiella/Raoultella group</taxon>
        <taxon>Klebsiella</taxon>
        <taxon>Klebsiella pneumoniae complex</taxon>
    </lineage>
</organism>
<evidence type="ECO:0000313" key="2">
    <source>
        <dbReference type="Proteomes" id="UP000255382"/>
    </source>
</evidence>
<protein>
    <submittedName>
        <fullName evidence="1">Uncharacterized protein</fullName>
    </submittedName>
</protein>
<name>A0A378AFD7_KLEPO</name>
<gene>
    <name evidence="1" type="ORF">NCTC5050_02283</name>
</gene>
<evidence type="ECO:0000313" key="1">
    <source>
        <dbReference type="EMBL" id="STV07711.1"/>
    </source>
</evidence>
<dbReference type="EMBL" id="UGLZ01000005">
    <property type="protein sequence ID" value="STV07711.1"/>
    <property type="molecule type" value="Genomic_DNA"/>
</dbReference>
<sequence>MAAFCSPAPCINSRRIADFLLLSRFVSSRFSRRLSVFVKSSTGGSLSLPVQLLTELREGAGAPLTSTAKSTARFGTIFHCVNLVKIGVSAPTAESYTPRMQIVSSPYWLNSARGSYSVRTCKSSRRTNGPPCALSPVTGVSGIMDGGKFNAQTVRGLGISETTQFTVDRHRRAANKLELTDVPARRPC</sequence>